<dbReference type="InterPro" id="IPR028349">
    <property type="entry name" value="PafC-like"/>
</dbReference>
<dbReference type="Pfam" id="PF19187">
    <property type="entry name" value="HTH_PafC"/>
    <property type="match status" value="1"/>
</dbReference>
<protein>
    <recommendedName>
        <fullName evidence="6">WYL domain-containing protein</fullName>
    </recommendedName>
</protein>
<dbReference type="InterPro" id="IPR051534">
    <property type="entry name" value="CBASS_pafABC_assoc_protein"/>
</dbReference>
<dbReference type="Pfam" id="PF25583">
    <property type="entry name" value="WCX"/>
    <property type="match status" value="1"/>
</dbReference>
<feature type="domain" description="PafC HTH" evidence="2">
    <location>
        <begin position="14"/>
        <end position="133"/>
    </location>
</feature>
<gene>
    <name evidence="4" type="ORF">GCM10022240_25440</name>
</gene>
<evidence type="ECO:0000313" key="5">
    <source>
        <dbReference type="Proteomes" id="UP001500540"/>
    </source>
</evidence>
<dbReference type="RefSeq" id="WP_344784174.1">
    <property type="nucleotide sequence ID" value="NZ_BAABAF010000008.1"/>
</dbReference>
<accession>A0ABP7GP73</accession>
<evidence type="ECO:0000259" key="3">
    <source>
        <dbReference type="Pfam" id="PF25583"/>
    </source>
</evidence>
<evidence type="ECO:0008006" key="6">
    <source>
        <dbReference type="Google" id="ProtNLM"/>
    </source>
</evidence>
<evidence type="ECO:0000259" key="2">
    <source>
        <dbReference type="Pfam" id="PF19187"/>
    </source>
</evidence>
<dbReference type="Proteomes" id="UP001500540">
    <property type="component" value="Unassembled WGS sequence"/>
</dbReference>
<dbReference type="InterPro" id="IPR026881">
    <property type="entry name" value="WYL_dom"/>
</dbReference>
<comment type="caution">
    <text evidence="4">The sequence shown here is derived from an EMBL/GenBank/DDBJ whole genome shotgun (WGS) entry which is preliminary data.</text>
</comment>
<feature type="domain" description="WCX" evidence="3">
    <location>
        <begin position="243"/>
        <end position="316"/>
    </location>
</feature>
<dbReference type="InterPro" id="IPR043839">
    <property type="entry name" value="PafC_HTH"/>
</dbReference>
<dbReference type="PROSITE" id="PS52050">
    <property type="entry name" value="WYL"/>
    <property type="match status" value="1"/>
</dbReference>
<reference evidence="5" key="1">
    <citation type="journal article" date="2019" name="Int. J. Syst. Evol. Microbiol.">
        <title>The Global Catalogue of Microorganisms (GCM) 10K type strain sequencing project: providing services to taxonomists for standard genome sequencing and annotation.</title>
        <authorList>
            <consortium name="The Broad Institute Genomics Platform"/>
            <consortium name="The Broad Institute Genome Sequencing Center for Infectious Disease"/>
            <person name="Wu L."/>
            <person name="Ma J."/>
        </authorList>
    </citation>
    <scope>NUCLEOTIDE SEQUENCE [LARGE SCALE GENOMIC DNA]</scope>
    <source>
        <strain evidence="5">JCM 16950</strain>
    </source>
</reference>
<keyword evidence="5" id="KW-1185">Reference proteome</keyword>
<proteinExistence type="predicted"/>
<dbReference type="Pfam" id="PF13280">
    <property type="entry name" value="WYL"/>
    <property type="match status" value="1"/>
</dbReference>
<feature type="domain" description="WYL" evidence="1">
    <location>
        <begin position="154"/>
        <end position="219"/>
    </location>
</feature>
<evidence type="ECO:0000313" key="4">
    <source>
        <dbReference type="EMBL" id="GAA3772300.1"/>
    </source>
</evidence>
<dbReference type="InterPro" id="IPR057727">
    <property type="entry name" value="WCX_dom"/>
</dbReference>
<dbReference type="PIRSF" id="PIRSF016838">
    <property type="entry name" value="PafC"/>
    <property type="match status" value="1"/>
</dbReference>
<organism evidence="4 5">
    <name type="scientific">Microbacterium kribbense</name>
    <dbReference type="NCBI Taxonomy" id="433645"/>
    <lineage>
        <taxon>Bacteria</taxon>
        <taxon>Bacillati</taxon>
        <taxon>Actinomycetota</taxon>
        <taxon>Actinomycetes</taxon>
        <taxon>Micrococcales</taxon>
        <taxon>Microbacteriaceae</taxon>
        <taxon>Microbacterium</taxon>
    </lineage>
</organism>
<evidence type="ECO:0000259" key="1">
    <source>
        <dbReference type="Pfam" id="PF13280"/>
    </source>
</evidence>
<dbReference type="PANTHER" id="PTHR34580:SF1">
    <property type="entry name" value="PROTEIN PAFC"/>
    <property type="match status" value="1"/>
</dbReference>
<name>A0ABP7GP73_9MICO</name>
<dbReference type="EMBL" id="BAABAF010000008">
    <property type="protein sequence ID" value="GAA3772300.1"/>
    <property type="molecule type" value="Genomic_DNA"/>
</dbReference>
<sequence>MTRSRPVPATERAALMLQLVPYLINKGEVSVAEAAADFDLAPEQLREMVRSLTVIGRPGDAGFWQMSNDLFDIDWDLLDEQDRIVITNAVGLQDAPRLTAREAAALLAGLQLAQSLPGVGASGLVAGLLGKLARGAASAPADVIVASEPVDEVRTTVDEALRRGVALSFAYKAPDAPETVRTVDPVKVHIADGAWYLQGWCHLRQAMRTFHLDRVSAPRLTEVAITHGAEPVPELFEQTEGDIVATIRFPAAVAPLLGAYLDQAQVETAAGVSVATLRLGDVHSLKRLAAGFGGDLEVLEPASARRAAADWARAALELYAGI</sequence>
<dbReference type="PANTHER" id="PTHR34580">
    <property type="match status" value="1"/>
</dbReference>